<name>A0ABW4IAH7_9SPHI</name>
<protein>
    <submittedName>
        <fullName evidence="1">SGNH/GDSL hydrolase family protein</fullName>
    </submittedName>
</protein>
<dbReference type="GO" id="GO:0016787">
    <property type="term" value="F:hydrolase activity"/>
    <property type="evidence" value="ECO:0007669"/>
    <property type="project" value="UniProtKB-KW"/>
</dbReference>
<dbReference type="InterPro" id="IPR001087">
    <property type="entry name" value="GDSL"/>
</dbReference>
<dbReference type="Pfam" id="PF00657">
    <property type="entry name" value="Lipase_GDSL"/>
    <property type="match status" value="1"/>
</dbReference>
<reference evidence="2" key="1">
    <citation type="journal article" date="2019" name="Int. J. Syst. Evol. Microbiol.">
        <title>The Global Catalogue of Microorganisms (GCM) 10K type strain sequencing project: providing services to taxonomists for standard genome sequencing and annotation.</title>
        <authorList>
            <consortium name="The Broad Institute Genomics Platform"/>
            <consortium name="The Broad Institute Genome Sequencing Center for Infectious Disease"/>
            <person name="Wu L."/>
            <person name="Ma J."/>
        </authorList>
    </citation>
    <scope>NUCLEOTIDE SEQUENCE [LARGE SCALE GENOMIC DNA]</scope>
    <source>
        <strain evidence="2">CCUG 53762</strain>
    </source>
</reference>
<dbReference type="RefSeq" id="WP_379660965.1">
    <property type="nucleotide sequence ID" value="NZ_JBHUDG010000002.1"/>
</dbReference>
<evidence type="ECO:0000313" key="1">
    <source>
        <dbReference type="EMBL" id="MFD1628581.1"/>
    </source>
</evidence>
<dbReference type="SUPFAM" id="SSF52266">
    <property type="entry name" value="SGNH hydrolase"/>
    <property type="match status" value="1"/>
</dbReference>
<dbReference type="Gene3D" id="3.40.50.1110">
    <property type="entry name" value="SGNH hydrolase"/>
    <property type="match status" value="1"/>
</dbReference>
<evidence type="ECO:0000313" key="2">
    <source>
        <dbReference type="Proteomes" id="UP001597118"/>
    </source>
</evidence>
<sequence length="433" mass="46678">MKIKNIQTWIYSLSFLAVVSCKPTIDTPELSKGSADFSKYIAVGNSLTAGYADNGLYLEGQKVAYPNLIAAQMKAVGGGNFTSPFFTDAQSDGSGYVKLTGFNADGTPIVTPVADKLAYRSQQPLLLTKHTEEVQNLGIPGMRLDLGYAAPTFSGANMYFERLLNSNQVDNTTYFDFIQNRNHTFFSFWLGNNDILGWATAGGDAGTDPTKQRTDKTQFAQLYTAFITSLTSKGQKGAVATIPDVTSVPFFNTKTVALINAGLKANPQTANLPGIFINALNPSTNTYQARLATAEDLIILTFDTGVIGSGPGYGLDQNLPIENKYVLDKEEVRIAKDYVTSYNNSIKQIAEAKGLALVDTYTILNDIKSGKDYDGIHVSSSYITGNAFSLDGVHLTPIGNAVIANEFIKAINAKYSSTIPPVNVANYSGVKFP</sequence>
<keyword evidence="2" id="KW-1185">Reference proteome</keyword>
<dbReference type="InterPro" id="IPR036514">
    <property type="entry name" value="SGNH_hydro_sf"/>
</dbReference>
<dbReference type="PROSITE" id="PS51257">
    <property type="entry name" value="PROKAR_LIPOPROTEIN"/>
    <property type="match status" value="1"/>
</dbReference>
<proteinExistence type="predicted"/>
<comment type="caution">
    <text evidence="1">The sequence shown here is derived from an EMBL/GenBank/DDBJ whole genome shotgun (WGS) entry which is preliminary data.</text>
</comment>
<keyword evidence="1" id="KW-0378">Hydrolase</keyword>
<organism evidence="1 2">
    <name type="scientific">Pseudopedobacter beijingensis</name>
    <dbReference type="NCBI Taxonomy" id="1207056"/>
    <lineage>
        <taxon>Bacteria</taxon>
        <taxon>Pseudomonadati</taxon>
        <taxon>Bacteroidota</taxon>
        <taxon>Sphingobacteriia</taxon>
        <taxon>Sphingobacteriales</taxon>
        <taxon>Sphingobacteriaceae</taxon>
        <taxon>Pseudopedobacter</taxon>
    </lineage>
</organism>
<dbReference type="Proteomes" id="UP001597118">
    <property type="component" value="Unassembled WGS sequence"/>
</dbReference>
<accession>A0ABW4IAH7</accession>
<dbReference type="EMBL" id="JBHUDG010000002">
    <property type="protein sequence ID" value="MFD1628581.1"/>
    <property type="molecule type" value="Genomic_DNA"/>
</dbReference>
<gene>
    <name evidence="1" type="ORF">ACFSAH_01760</name>
</gene>